<dbReference type="Proteomes" id="UP000266841">
    <property type="component" value="Unassembled WGS sequence"/>
</dbReference>
<evidence type="ECO:0000256" key="2">
    <source>
        <dbReference type="PIRSR" id="PIRSR613078-2"/>
    </source>
</evidence>
<feature type="binding site" evidence="2">
    <location>
        <position position="115"/>
    </location>
    <ligand>
        <name>substrate</name>
    </ligand>
</feature>
<keyword evidence="5" id="KW-1185">Reference proteome</keyword>
<evidence type="ECO:0000313" key="4">
    <source>
        <dbReference type="EMBL" id="EJK75111.1"/>
    </source>
</evidence>
<dbReference type="PANTHER" id="PTHR47821:SF2">
    <property type="entry name" value="PHOSPHOGLYCERATE MUTASE FAMILY PROTEIN"/>
    <property type="match status" value="1"/>
</dbReference>
<dbReference type="CDD" id="cd07067">
    <property type="entry name" value="HP_PGM_like"/>
    <property type="match status" value="1"/>
</dbReference>
<dbReference type="AlphaFoldDB" id="K0TL91"/>
<dbReference type="PANTHER" id="PTHR47821">
    <property type="entry name" value="PHOSPHOGLYCERATE MUTASE FAMILY PROTEIN"/>
    <property type="match status" value="1"/>
</dbReference>
<feature type="binding site" evidence="2">
    <location>
        <begin position="53"/>
        <end position="60"/>
    </location>
    <ligand>
        <name>substrate</name>
    </ligand>
</feature>
<feature type="active site" description="Proton donor/acceptor" evidence="1">
    <location>
        <position position="147"/>
    </location>
</feature>
<evidence type="ECO:0000256" key="1">
    <source>
        <dbReference type="PIRSR" id="PIRSR613078-1"/>
    </source>
</evidence>
<comment type="caution">
    <text evidence="4">The sequence shown here is derived from an EMBL/GenBank/DDBJ whole genome shotgun (WGS) entry which is preliminary data.</text>
</comment>
<dbReference type="Pfam" id="PF00300">
    <property type="entry name" value="His_Phos_1"/>
    <property type="match status" value="1"/>
</dbReference>
<reference evidence="4 5" key="1">
    <citation type="journal article" date="2012" name="Genome Biol.">
        <title>Genome and low-iron response of an oceanic diatom adapted to chronic iron limitation.</title>
        <authorList>
            <person name="Lommer M."/>
            <person name="Specht M."/>
            <person name="Roy A.S."/>
            <person name="Kraemer L."/>
            <person name="Andreson R."/>
            <person name="Gutowska M.A."/>
            <person name="Wolf J."/>
            <person name="Bergner S.V."/>
            <person name="Schilhabel M.B."/>
            <person name="Klostermeier U.C."/>
            <person name="Beiko R.G."/>
            <person name="Rosenstiel P."/>
            <person name="Hippler M."/>
            <person name="Laroche J."/>
        </authorList>
    </citation>
    <scope>NUCLEOTIDE SEQUENCE [LARGE SCALE GENOMIC DNA]</scope>
    <source>
        <strain evidence="4 5">CCMP1005</strain>
    </source>
</reference>
<feature type="active site" description="Tele-phosphohistidine intermediate" evidence="1">
    <location>
        <position position="54"/>
    </location>
</feature>
<dbReference type="SMART" id="SM00855">
    <property type="entry name" value="PGAM"/>
    <property type="match status" value="1"/>
</dbReference>
<dbReference type="SUPFAM" id="SSF53254">
    <property type="entry name" value="Phosphoglycerate mutase-like"/>
    <property type="match status" value="1"/>
</dbReference>
<dbReference type="OMA" id="ESEFQGC"/>
<dbReference type="eggNOG" id="ENOG502QSKC">
    <property type="taxonomic scope" value="Eukaryota"/>
</dbReference>
<accession>K0TL91</accession>
<dbReference type="EMBL" id="AGNL01003130">
    <property type="protein sequence ID" value="EJK75111.1"/>
    <property type="molecule type" value="Genomic_DNA"/>
</dbReference>
<dbReference type="InterPro" id="IPR029033">
    <property type="entry name" value="His_PPase_superfam"/>
</dbReference>
<evidence type="ECO:0008006" key="6">
    <source>
        <dbReference type="Google" id="ProtNLM"/>
    </source>
</evidence>
<feature type="signal peptide" evidence="3">
    <location>
        <begin position="1"/>
        <end position="26"/>
    </location>
</feature>
<name>K0TL91_THAOC</name>
<protein>
    <recommendedName>
        <fullName evidence="6">Phosphoglycerate mutase (2,3-diphosphoglycerate-dependent)</fullName>
    </recommendedName>
</protein>
<organism evidence="4 5">
    <name type="scientific">Thalassiosira oceanica</name>
    <name type="common">Marine diatom</name>
    <dbReference type="NCBI Taxonomy" id="159749"/>
    <lineage>
        <taxon>Eukaryota</taxon>
        <taxon>Sar</taxon>
        <taxon>Stramenopiles</taxon>
        <taxon>Ochrophyta</taxon>
        <taxon>Bacillariophyta</taxon>
        <taxon>Coscinodiscophyceae</taxon>
        <taxon>Thalassiosirophycidae</taxon>
        <taxon>Thalassiosirales</taxon>
        <taxon>Thalassiosiraceae</taxon>
        <taxon>Thalassiosira</taxon>
    </lineage>
</organism>
<dbReference type="OrthoDB" id="354304at2759"/>
<sequence>MQGVLSLTTLLRLLLLLTSSATTILAMTTTSKKSIINHLLHKTDLKQSFFALRHGQSLANVAKIISSDPQVSTVKHGLSGLGKEQARKAGESFVGSIESAEPYRGVAVFSSDFTRARETAAIFADELSKSNVPIYMGDVILEERLRERYFGELNGDRDDRYQEVWDVDAKDPNHNQFSVEPANSVLERTTRLVTDLDDELGAVGGPWRCILVAHGDVLQIMQTGFLKHDDAARHRSLNHLETATIRKLKLT</sequence>
<evidence type="ECO:0000313" key="5">
    <source>
        <dbReference type="Proteomes" id="UP000266841"/>
    </source>
</evidence>
<dbReference type="InterPro" id="IPR013078">
    <property type="entry name" value="His_Pase_superF_clade-1"/>
</dbReference>
<keyword evidence="3" id="KW-0732">Signal</keyword>
<proteinExistence type="predicted"/>
<dbReference type="Gene3D" id="3.40.50.1240">
    <property type="entry name" value="Phosphoglycerate mutase-like"/>
    <property type="match status" value="1"/>
</dbReference>
<feature type="chain" id="PRO_5003838067" description="Phosphoglycerate mutase (2,3-diphosphoglycerate-dependent)" evidence="3">
    <location>
        <begin position="27"/>
        <end position="251"/>
    </location>
</feature>
<evidence type="ECO:0000256" key="3">
    <source>
        <dbReference type="SAM" id="SignalP"/>
    </source>
</evidence>
<gene>
    <name evidence="4" type="ORF">THAOC_03177</name>
</gene>